<keyword evidence="1" id="KW-0732">Signal</keyword>
<dbReference type="InterPro" id="IPR009739">
    <property type="entry name" value="LprI-like_N"/>
</dbReference>
<proteinExistence type="predicted"/>
<evidence type="ECO:0000256" key="1">
    <source>
        <dbReference type="SAM" id="SignalP"/>
    </source>
</evidence>
<protein>
    <submittedName>
        <fullName evidence="3">Lysozyme inhibitor LprI family protein</fullName>
    </submittedName>
</protein>
<keyword evidence="4" id="KW-1185">Reference proteome</keyword>
<evidence type="ECO:0000313" key="4">
    <source>
        <dbReference type="Proteomes" id="UP001228581"/>
    </source>
</evidence>
<dbReference type="EMBL" id="JASJOT010000022">
    <property type="protein sequence ID" value="MDJ1496365.1"/>
    <property type="molecule type" value="Genomic_DNA"/>
</dbReference>
<evidence type="ECO:0000313" key="3">
    <source>
        <dbReference type="EMBL" id="MDJ1496365.1"/>
    </source>
</evidence>
<dbReference type="Proteomes" id="UP001228581">
    <property type="component" value="Unassembled WGS sequence"/>
</dbReference>
<organism evidence="3 4">
    <name type="scientific">Xanthocytophaga flava</name>
    <dbReference type="NCBI Taxonomy" id="3048013"/>
    <lineage>
        <taxon>Bacteria</taxon>
        <taxon>Pseudomonadati</taxon>
        <taxon>Bacteroidota</taxon>
        <taxon>Cytophagia</taxon>
        <taxon>Cytophagales</taxon>
        <taxon>Rhodocytophagaceae</taxon>
        <taxon>Xanthocytophaga</taxon>
    </lineage>
</organism>
<accession>A0ABT7CRJ1</accession>
<dbReference type="Pfam" id="PF07007">
    <property type="entry name" value="LprI"/>
    <property type="match status" value="1"/>
</dbReference>
<evidence type="ECO:0000259" key="2">
    <source>
        <dbReference type="Pfam" id="PF07007"/>
    </source>
</evidence>
<feature type="domain" description="Lysozyme inhibitor LprI-like N-terminal" evidence="2">
    <location>
        <begin position="45"/>
        <end position="116"/>
    </location>
</feature>
<feature type="signal peptide" evidence="1">
    <location>
        <begin position="1"/>
        <end position="21"/>
    </location>
</feature>
<reference evidence="3 4" key="1">
    <citation type="submission" date="2023-05" db="EMBL/GenBank/DDBJ databases">
        <authorList>
            <person name="Zhang X."/>
        </authorList>
    </citation>
    <scope>NUCLEOTIDE SEQUENCE [LARGE SCALE GENOMIC DNA]</scope>
    <source>
        <strain evidence="3 4">DM2B3-1</strain>
    </source>
</reference>
<dbReference type="Gene3D" id="1.20.1270.180">
    <property type="match status" value="1"/>
</dbReference>
<gene>
    <name evidence="3" type="ORF">QNI19_25735</name>
</gene>
<name>A0ABT7CRJ1_9BACT</name>
<dbReference type="RefSeq" id="WP_314001119.1">
    <property type="nucleotide sequence ID" value="NZ_JASJOR010000007.1"/>
</dbReference>
<feature type="chain" id="PRO_5046475985" evidence="1">
    <location>
        <begin position="22"/>
        <end position="138"/>
    </location>
</feature>
<sequence>MKKNSVIISLFFFCFSLVIQAQTLKSVTDIEKKYKDCVAPGYGFIDCSNTYYDNLDDLLNVAYKKIRSTMTPEQKNALKTEQVKWLAKRDAYFKKLDNQYFDAMEAGGGDEMERSAAIFDKAEYVKVRVKELIQRLPK</sequence>
<comment type="caution">
    <text evidence="3">The sequence shown here is derived from an EMBL/GenBank/DDBJ whole genome shotgun (WGS) entry which is preliminary data.</text>
</comment>